<comment type="subcellular location">
    <subcellularLocation>
        <location evidence="2">Cell membrane</location>
        <topology evidence="2">Multi-pass membrane protein</topology>
    </subcellularLocation>
</comment>
<dbReference type="SUPFAM" id="SSF55785">
    <property type="entry name" value="PYP-like sensor domain (PAS domain)"/>
    <property type="match status" value="1"/>
</dbReference>
<dbReference type="InterPro" id="IPR004358">
    <property type="entry name" value="Sig_transdc_His_kin-like_C"/>
</dbReference>
<dbReference type="SUPFAM" id="SSF47384">
    <property type="entry name" value="Homodimeric domain of signal transducing histidine kinase"/>
    <property type="match status" value="1"/>
</dbReference>
<dbReference type="AlphaFoldDB" id="A0A521CFM2"/>
<dbReference type="PROSITE" id="PS50109">
    <property type="entry name" value="HIS_KIN"/>
    <property type="match status" value="1"/>
</dbReference>
<organism evidence="17 18">
    <name type="scientific">Saccharicrinis carchari</name>
    <dbReference type="NCBI Taxonomy" id="1168039"/>
    <lineage>
        <taxon>Bacteria</taxon>
        <taxon>Pseudomonadati</taxon>
        <taxon>Bacteroidota</taxon>
        <taxon>Bacteroidia</taxon>
        <taxon>Marinilabiliales</taxon>
        <taxon>Marinilabiliaceae</taxon>
        <taxon>Saccharicrinis</taxon>
    </lineage>
</organism>
<dbReference type="InterPro" id="IPR003594">
    <property type="entry name" value="HATPase_dom"/>
</dbReference>
<keyword evidence="5 13" id="KW-0597">Phosphoprotein</keyword>
<comment type="catalytic activity">
    <reaction evidence="1">
        <text>ATP + protein L-histidine = ADP + protein N-phospho-L-histidine.</text>
        <dbReference type="EC" id="2.7.13.3"/>
    </reaction>
</comment>
<evidence type="ECO:0000256" key="12">
    <source>
        <dbReference type="PROSITE-ProRule" id="PRU00110"/>
    </source>
</evidence>
<keyword evidence="8" id="KW-0067">ATP-binding</keyword>
<dbReference type="Pfam" id="PF00512">
    <property type="entry name" value="HisKA"/>
    <property type="match status" value="1"/>
</dbReference>
<keyword evidence="9" id="KW-1133">Transmembrane helix</keyword>
<evidence type="ECO:0000256" key="3">
    <source>
        <dbReference type="ARBA" id="ARBA00012438"/>
    </source>
</evidence>
<keyword evidence="18" id="KW-1185">Reference proteome</keyword>
<dbReference type="InterPro" id="IPR036097">
    <property type="entry name" value="HisK_dim/P_sf"/>
</dbReference>
<dbReference type="SMART" id="SM00448">
    <property type="entry name" value="REC"/>
    <property type="match status" value="1"/>
</dbReference>
<dbReference type="InterPro" id="IPR011006">
    <property type="entry name" value="CheY-like_superfamily"/>
</dbReference>
<accession>A0A521CFM2</accession>
<dbReference type="Gene3D" id="3.30.565.10">
    <property type="entry name" value="Histidine kinase-like ATPase, C-terminal domain"/>
    <property type="match status" value="1"/>
</dbReference>
<gene>
    <name evidence="17" type="ORF">SAMN06265379_10393</name>
</gene>
<dbReference type="SUPFAM" id="SSF47226">
    <property type="entry name" value="Histidine-containing phosphotransfer domain, HPT domain"/>
    <property type="match status" value="1"/>
</dbReference>
<evidence type="ECO:0000256" key="9">
    <source>
        <dbReference type="ARBA" id="ARBA00022989"/>
    </source>
</evidence>
<keyword evidence="6" id="KW-0812">Transmembrane</keyword>
<feature type="domain" description="Response regulatory" evidence="15">
    <location>
        <begin position="560"/>
        <end position="678"/>
    </location>
</feature>
<dbReference type="PROSITE" id="PS50894">
    <property type="entry name" value="HPT"/>
    <property type="match status" value="1"/>
</dbReference>
<evidence type="ECO:0000256" key="2">
    <source>
        <dbReference type="ARBA" id="ARBA00004651"/>
    </source>
</evidence>
<dbReference type="CDD" id="cd00082">
    <property type="entry name" value="HisKA"/>
    <property type="match status" value="1"/>
</dbReference>
<evidence type="ECO:0000256" key="4">
    <source>
        <dbReference type="ARBA" id="ARBA00022475"/>
    </source>
</evidence>
<dbReference type="Gene3D" id="1.10.287.130">
    <property type="match status" value="1"/>
</dbReference>
<evidence type="ECO:0000256" key="13">
    <source>
        <dbReference type="PROSITE-ProRule" id="PRU00169"/>
    </source>
</evidence>
<dbReference type="OrthoDB" id="1046984at2"/>
<keyword evidence="7" id="KW-0547">Nucleotide-binding</keyword>
<evidence type="ECO:0000256" key="11">
    <source>
        <dbReference type="ARBA" id="ARBA00023136"/>
    </source>
</evidence>
<dbReference type="Pfam" id="PF00072">
    <property type="entry name" value="Response_reg"/>
    <property type="match status" value="1"/>
</dbReference>
<dbReference type="EMBL" id="FXTB01000003">
    <property type="protein sequence ID" value="SMO58234.1"/>
    <property type="molecule type" value="Genomic_DNA"/>
</dbReference>
<dbReference type="FunFam" id="3.30.565.10:FF:000010">
    <property type="entry name" value="Sensor histidine kinase RcsC"/>
    <property type="match status" value="1"/>
</dbReference>
<dbReference type="InterPro" id="IPR008207">
    <property type="entry name" value="Sig_transdc_His_kin_Hpt_dom"/>
</dbReference>
<evidence type="ECO:0000256" key="5">
    <source>
        <dbReference type="ARBA" id="ARBA00022553"/>
    </source>
</evidence>
<dbReference type="InterPro" id="IPR036641">
    <property type="entry name" value="HPT_dom_sf"/>
</dbReference>
<evidence type="ECO:0000256" key="7">
    <source>
        <dbReference type="ARBA" id="ARBA00022741"/>
    </source>
</evidence>
<dbReference type="GO" id="GO:0000155">
    <property type="term" value="F:phosphorelay sensor kinase activity"/>
    <property type="evidence" value="ECO:0007669"/>
    <property type="project" value="InterPro"/>
</dbReference>
<keyword evidence="17" id="KW-0808">Transferase</keyword>
<dbReference type="PROSITE" id="PS50110">
    <property type="entry name" value="RESPONSE_REGULATORY"/>
    <property type="match status" value="1"/>
</dbReference>
<dbReference type="RefSeq" id="WP_142532812.1">
    <property type="nucleotide sequence ID" value="NZ_FXTB01000003.1"/>
</dbReference>
<evidence type="ECO:0000256" key="8">
    <source>
        <dbReference type="ARBA" id="ARBA00022840"/>
    </source>
</evidence>
<dbReference type="SMART" id="SM00387">
    <property type="entry name" value="HATPase_c"/>
    <property type="match status" value="1"/>
</dbReference>
<evidence type="ECO:0000256" key="6">
    <source>
        <dbReference type="ARBA" id="ARBA00022692"/>
    </source>
</evidence>
<feature type="modified residue" description="4-aspartylphosphate" evidence="13">
    <location>
        <position position="609"/>
    </location>
</feature>
<protein>
    <recommendedName>
        <fullName evidence="3">histidine kinase</fullName>
        <ecNumber evidence="3">2.7.13.3</ecNumber>
    </recommendedName>
</protein>
<evidence type="ECO:0000313" key="18">
    <source>
        <dbReference type="Proteomes" id="UP000319040"/>
    </source>
</evidence>
<dbReference type="SUPFAM" id="SSF55874">
    <property type="entry name" value="ATPase domain of HSP90 chaperone/DNA topoisomerase II/histidine kinase"/>
    <property type="match status" value="1"/>
</dbReference>
<keyword evidence="17" id="KW-0418">Kinase</keyword>
<dbReference type="PRINTS" id="PR00344">
    <property type="entry name" value="BCTRLSENSOR"/>
</dbReference>
<dbReference type="InterPro" id="IPR035965">
    <property type="entry name" value="PAS-like_dom_sf"/>
</dbReference>
<dbReference type="Gene3D" id="3.40.50.2300">
    <property type="match status" value="1"/>
</dbReference>
<dbReference type="EC" id="2.7.13.3" evidence="3"/>
<evidence type="ECO:0000256" key="1">
    <source>
        <dbReference type="ARBA" id="ARBA00000085"/>
    </source>
</evidence>
<dbReference type="SUPFAM" id="SSF52172">
    <property type="entry name" value="CheY-like"/>
    <property type="match status" value="1"/>
</dbReference>
<feature type="domain" description="Histidine kinase" evidence="14">
    <location>
        <begin position="315"/>
        <end position="536"/>
    </location>
</feature>
<dbReference type="Gene3D" id="1.20.120.160">
    <property type="entry name" value="HPT domain"/>
    <property type="match status" value="1"/>
</dbReference>
<dbReference type="GO" id="GO:0005886">
    <property type="term" value="C:plasma membrane"/>
    <property type="evidence" value="ECO:0007669"/>
    <property type="project" value="UniProtKB-SubCell"/>
</dbReference>
<reference evidence="17 18" key="1">
    <citation type="submission" date="2017-05" db="EMBL/GenBank/DDBJ databases">
        <authorList>
            <person name="Varghese N."/>
            <person name="Submissions S."/>
        </authorList>
    </citation>
    <scope>NUCLEOTIDE SEQUENCE [LARGE SCALE GENOMIC DNA]</scope>
    <source>
        <strain evidence="17 18">DSM 27040</strain>
    </source>
</reference>
<evidence type="ECO:0000259" key="16">
    <source>
        <dbReference type="PROSITE" id="PS50894"/>
    </source>
</evidence>
<dbReference type="InterPro" id="IPR005467">
    <property type="entry name" value="His_kinase_dom"/>
</dbReference>
<dbReference type="PANTHER" id="PTHR45339:SF1">
    <property type="entry name" value="HYBRID SIGNAL TRANSDUCTION HISTIDINE KINASE J"/>
    <property type="match status" value="1"/>
</dbReference>
<dbReference type="Proteomes" id="UP000319040">
    <property type="component" value="Unassembled WGS sequence"/>
</dbReference>
<keyword evidence="11" id="KW-0472">Membrane</keyword>
<name>A0A521CFM2_SACCC</name>
<evidence type="ECO:0000313" key="17">
    <source>
        <dbReference type="EMBL" id="SMO58234.1"/>
    </source>
</evidence>
<dbReference type="Gene3D" id="3.30.450.20">
    <property type="entry name" value="PAS domain"/>
    <property type="match status" value="1"/>
</dbReference>
<keyword evidence="10" id="KW-0902">Two-component regulatory system</keyword>
<dbReference type="SMART" id="SM00388">
    <property type="entry name" value="HisKA"/>
    <property type="match status" value="1"/>
</dbReference>
<keyword evidence="4" id="KW-1003">Cell membrane</keyword>
<dbReference type="PANTHER" id="PTHR45339">
    <property type="entry name" value="HYBRID SIGNAL TRANSDUCTION HISTIDINE KINASE J"/>
    <property type="match status" value="1"/>
</dbReference>
<dbReference type="InterPro" id="IPR036890">
    <property type="entry name" value="HATPase_C_sf"/>
</dbReference>
<dbReference type="CDD" id="cd17546">
    <property type="entry name" value="REC_hyHK_CKI1_RcsC-like"/>
    <property type="match status" value="1"/>
</dbReference>
<sequence>MSHTYNEFTQQLNAVSAKIDAYLSADNRSVEELEYLESWLFNQSEKVRLSKLNNAGCETNTHVENQKVSYDAIIICDAQLVIHRFSGPSYYFPGAPNSNNFKFGMDDLMSIADRQILQSAVNKAKRILTNQVVDLYFTTPDCVQSSCQFEIDAKASNFGANRVVIFLTFKNNREQELANYQRIMLDNLPGMDVYLFDKNFCYIMVGGKEKERFNLSNNEMIGKTLFEVVDKKSQRSLFPFYHKAINGEASEGEVRFKNELYFLVAKPIKDRNNNTVAGILIVQNVTQDKELEERLKQAKIDAQNANKAKSIFIANMSHEIRTPLNAIVGFTEQLKKTKLNTEQQHHLSLIEKASDQLLYLVTEIVFLFKLGMGRVYIEKIPFSLSELIQDIYEICSIEAKGKSLDFIVDKEQGLPDTLIGDPHRLRQILMNLLINAIKYTDKGSVKLFCNLVSDSKKSLALSFTVSDTGRGIAKKDLPHIFDVFEQGTKRTQNLRGGAGLGLGISKKLCELLDATISVQSKLNVGSDFKLVIPFKKASTKPKADKGKKFELQDKHLKNKTILLADDDEHSLLLGSTILKSWGAYCVQVKDGQEALTALQKKRFDVVLLDINMPKKTGVQVIKKMRSNAEELNHKTPTLCITANAITSDIKKNLKVGFDDYLIKPFGETELYNKLCNALSIDLPMPKTIAIQTDEVAENCNYDFFDTSELLKTAEGDRTFFNKMIANFIKNADSLAQCIHDNLDTGEWETIGESVHKAIPSFKYFGMNKIASNFELIEDITLSNKEHENLSDIVQQALGDIYKTIEQAKAAIK</sequence>
<evidence type="ECO:0000256" key="10">
    <source>
        <dbReference type="ARBA" id="ARBA00023012"/>
    </source>
</evidence>
<evidence type="ECO:0000259" key="15">
    <source>
        <dbReference type="PROSITE" id="PS50110"/>
    </source>
</evidence>
<proteinExistence type="predicted"/>
<evidence type="ECO:0000259" key="14">
    <source>
        <dbReference type="PROSITE" id="PS50109"/>
    </source>
</evidence>
<dbReference type="InterPro" id="IPR001789">
    <property type="entry name" value="Sig_transdc_resp-reg_receiver"/>
</dbReference>
<dbReference type="GO" id="GO:0005524">
    <property type="term" value="F:ATP binding"/>
    <property type="evidence" value="ECO:0007669"/>
    <property type="project" value="UniProtKB-KW"/>
</dbReference>
<feature type="domain" description="HPt" evidence="16">
    <location>
        <begin position="716"/>
        <end position="812"/>
    </location>
</feature>
<feature type="modified residue" description="Phosphohistidine" evidence="12">
    <location>
        <position position="755"/>
    </location>
</feature>
<dbReference type="Pfam" id="PF02518">
    <property type="entry name" value="HATPase_c"/>
    <property type="match status" value="1"/>
</dbReference>
<dbReference type="InterPro" id="IPR003661">
    <property type="entry name" value="HisK_dim/P_dom"/>
</dbReference>